<gene>
    <name evidence="3" type="ORF">Cspa_c28620</name>
</gene>
<dbReference type="KEGG" id="csr:Cspa_c28620"/>
<reference evidence="3 4" key="1">
    <citation type="submission" date="2013-02" db="EMBL/GenBank/DDBJ databases">
        <title>Genome sequence of Clostridium saccharoperbutylacetonicum N1-4(HMT).</title>
        <authorList>
            <person name="Poehlein A."/>
            <person name="Daniel R."/>
        </authorList>
    </citation>
    <scope>NUCLEOTIDE SEQUENCE [LARGE SCALE GENOMIC DNA]</scope>
    <source>
        <strain evidence="4">N1-4(HMT)</strain>
    </source>
</reference>
<dbReference type="InterPro" id="IPR036400">
    <property type="entry name" value="Cyt_B5-like_heme/steroid_sf"/>
</dbReference>
<dbReference type="Gene3D" id="3.10.120.10">
    <property type="entry name" value="Cytochrome b5-like heme/steroid binding domain"/>
    <property type="match status" value="1"/>
</dbReference>
<feature type="compositionally biased region" description="Low complexity" evidence="1">
    <location>
        <begin position="239"/>
        <end position="251"/>
    </location>
</feature>
<organism evidence="3 4">
    <name type="scientific">Clostridium saccharoperbutylacetonicum N1-4(HMT)</name>
    <dbReference type="NCBI Taxonomy" id="931276"/>
    <lineage>
        <taxon>Bacteria</taxon>
        <taxon>Bacillati</taxon>
        <taxon>Bacillota</taxon>
        <taxon>Clostridia</taxon>
        <taxon>Eubacteriales</taxon>
        <taxon>Clostridiaceae</taxon>
        <taxon>Clostridium</taxon>
    </lineage>
</organism>
<evidence type="ECO:0000313" key="4">
    <source>
        <dbReference type="Proteomes" id="UP000011728"/>
    </source>
</evidence>
<dbReference type="HOGENOM" id="CLU_1018234_0_0_9"/>
<dbReference type="STRING" id="36745.CLSAP_26150"/>
<dbReference type="PATRIC" id="fig|931276.5.peg.2878"/>
<dbReference type="OrthoDB" id="9785263at2"/>
<sequence>MRIYFNFATIDELLGIDCDFHRQQKEFDLEELEQYDGKNGKPAYVSIEGIVYDISNESIFEERKNKESLAGKDLTELFSLSLKINTIINRAPIVGVIGDDRYAESKILTRDKKHKHEKKESCKYQEFYIKETLSMLEKIISKSINEVLEWQENLIKCPGAAAQLGTVNKSEVGKSSTGSSTGVYGLVGGASGGAGGGLGVAIVNVEKGGGGMTNQDTGKMIAPGSAGGATGGAVGSLGGTTSTPTTTAPTGNTGGILRKEEKDVCCKKLDEED</sequence>
<name>M1LU86_9CLOT</name>
<dbReference type="EMBL" id="CP004121">
    <property type="protein sequence ID" value="AGF56625.1"/>
    <property type="molecule type" value="Genomic_DNA"/>
</dbReference>
<dbReference type="eggNOG" id="COG4892">
    <property type="taxonomic scope" value="Bacteria"/>
</dbReference>
<evidence type="ECO:0000259" key="2">
    <source>
        <dbReference type="SMART" id="SM01117"/>
    </source>
</evidence>
<dbReference type="AlphaFoldDB" id="M1LU86"/>
<dbReference type="SMART" id="SM01117">
    <property type="entry name" value="Cyt-b5"/>
    <property type="match status" value="1"/>
</dbReference>
<proteinExistence type="predicted"/>
<dbReference type="InterPro" id="IPR001199">
    <property type="entry name" value="Cyt_B5-like_heme/steroid-bd"/>
</dbReference>
<feature type="domain" description="Cytochrome b5 heme-binding" evidence="2">
    <location>
        <begin position="27"/>
        <end position="98"/>
    </location>
</feature>
<dbReference type="Proteomes" id="UP000011728">
    <property type="component" value="Chromosome"/>
</dbReference>
<keyword evidence="4" id="KW-1185">Reference proteome</keyword>
<feature type="region of interest" description="Disordered" evidence="1">
    <location>
        <begin position="236"/>
        <end position="256"/>
    </location>
</feature>
<protein>
    <submittedName>
        <fullName evidence="3">Putative heme/steroid binding protein</fullName>
    </submittedName>
</protein>
<accession>M1LU86</accession>
<dbReference type="RefSeq" id="WP_015392944.1">
    <property type="nucleotide sequence ID" value="NC_020291.1"/>
</dbReference>
<evidence type="ECO:0000256" key="1">
    <source>
        <dbReference type="SAM" id="MobiDB-lite"/>
    </source>
</evidence>
<dbReference type="SUPFAM" id="SSF55856">
    <property type="entry name" value="Cytochrome b5-like heme/steroid binding domain"/>
    <property type="match status" value="1"/>
</dbReference>
<evidence type="ECO:0000313" key="3">
    <source>
        <dbReference type="EMBL" id="AGF56625.1"/>
    </source>
</evidence>